<dbReference type="SUPFAM" id="SSF53850">
    <property type="entry name" value="Periplasmic binding protein-like II"/>
    <property type="match status" value="1"/>
</dbReference>
<comment type="function">
    <text evidence="1">Responsible for the formation of the pyrimidine heterocycle in the thiamine biosynthesis pathway. Catalyzes the formation of hydroxymethylpyrimidine phosphate (HMP-P) from histidine and pyridoxal phosphate (PLP). The protein uses PLP and the active site histidine to form HMP-P, generating an inactive enzyme. The enzyme can only undergo a single turnover, which suggests it is a suicide enzyme.</text>
</comment>
<dbReference type="InterPro" id="IPR015168">
    <property type="entry name" value="SsuA/THI5"/>
</dbReference>
<evidence type="ECO:0000256" key="9">
    <source>
        <dbReference type="ARBA" id="ARBA00023004"/>
    </source>
</evidence>
<organism evidence="14 15">
    <name type="scientific">Jiella flava</name>
    <dbReference type="NCBI Taxonomy" id="2816857"/>
    <lineage>
        <taxon>Bacteria</taxon>
        <taxon>Pseudomonadati</taxon>
        <taxon>Pseudomonadota</taxon>
        <taxon>Alphaproteobacteria</taxon>
        <taxon>Hyphomicrobiales</taxon>
        <taxon>Aurantimonadaceae</taxon>
        <taxon>Jiella</taxon>
    </lineage>
</organism>
<evidence type="ECO:0000259" key="13">
    <source>
        <dbReference type="Pfam" id="PF09084"/>
    </source>
</evidence>
<comment type="pathway">
    <text evidence="2">Cofactor biosynthesis; thiamine diphosphate biosynthesis.</text>
</comment>
<gene>
    <name evidence="14" type="ORF">J1C48_17030</name>
</gene>
<evidence type="ECO:0000313" key="15">
    <source>
        <dbReference type="Proteomes" id="UP000664122"/>
    </source>
</evidence>
<evidence type="ECO:0000256" key="5">
    <source>
        <dbReference type="ARBA" id="ARBA00022679"/>
    </source>
</evidence>
<sequence>MKATIRLTLLASTLAAGMNTGSANAQDMTKLTVVLGYIPNVESFGPVYAKAKGLFEKEGLDVTLVPAGVGVDGVQMVSAGTAQIGISNPELILAGQDKGEKFKVIAGEFQRTPLAMTCRKDSGVTKPADLPGHTLGVKQNAQAFADLFLSKNGIKKSDLKTTAIGPNDVSQIIAGRVDCMITTFAFNEPRQIEDAGVPVNVISLGDWGMNGQSDSYFVKASYLADPKNKEILKKYLKAELEAWKVFFKDPTAAAQFIVNGGFYDGLDMDQQIYQAKAMVGYMTSPLTKQDGFMSLNLATWKETAENDKLAGLTDKVVDPTPMLTDEILKAVGTFKQ</sequence>
<comment type="similarity">
    <text evidence="3">Belongs to the NMT1/THI5 family.</text>
</comment>
<evidence type="ECO:0000256" key="6">
    <source>
        <dbReference type="ARBA" id="ARBA00022723"/>
    </source>
</evidence>
<dbReference type="Gene3D" id="3.40.190.10">
    <property type="entry name" value="Periplasmic binding protein-like II"/>
    <property type="match status" value="2"/>
</dbReference>
<keyword evidence="6" id="KW-0479">Metal-binding</keyword>
<dbReference type="RefSeq" id="WP_207259201.1">
    <property type="nucleotide sequence ID" value="NZ_JAFMPP010000019.1"/>
</dbReference>
<feature type="domain" description="SsuA/THI5-like" evidence="13">
    <location>
        <begin position="43"/>
        <end position="253"/>
    </location>
</feature>
<evidence type="ECO:0000256" key="7">
    <source>
        <dbReference type="ARBA" id="ARBA00022898"/>
    </source>
</evidence>
<keyword evidence="5" id="KW-0808">Transferase</keyword>
<evidence type="ECO:0000256" key="10">
    <source>
        <dbReference type="ARBA" id="ARBA00033171"/>
    </source>
</evidence>
<evidence type="ECO:0000256" key="2">
    <source>
        <dbReference type="ARBA" id="ARBA00004948"/>
    </source>
</evidence>
<dbReference type="InterPro" id="IPR027939">
    <property type="entry name" value="NMT1/THI5"/>
</dbReference>
<comment type="catalytic activity">
    <reaction evidence="11">
        <text>N(6)-(pyridoxal phosphate)-L-lysyl-[4-amino-5-hydroxymethyl-2-methylpyrimidine phosphate synthase] + L-histidyl-[4-amino-5-hydroxymethyl-2-methylpyrimidine phosphate synthase] + 2 Fe(3+) + 4 H2O = L-lysyl-[4-amino-5-hydroxymethyl-2-methylpyrimidine phosphate synthase] + (2S)-2-amino-5-hydroxy-4-oxopentanoyl-[4-amino-5-hydroxymethyl-2-methylpyrimidine phosphate synthase] + 4-amino-2-methyl-5-(phosphooxymethyl)pyrimidine + 3-oxopropanoate + 2 Fe(2+) + 2 H(+)</text>
        <dbReference type="Rhea" id="RHEA:65756"/>
        <dbReference type="Rhea" id="RHEA-COMP:16892"/>
        <dbReference type="Rhea" id="RHEA-COMP:16893"/>
        <dbReference type="Rhea" id="RHEA-COMP:16894"/>
        <dbReference type="Rhea" id="RHEA-COMP:16895"/>
        <dbReference type="ChEBI" id="CHEBI:15377"/>
        <dbReference type="ChEBI" id="CHEBI:15378"/>
        <dbReference type="ChEBI" id="CHEBI:29033"/>
        <dbReference type="ChEBI" id="CHEBI:29034"/>
        <dbReference type="ChEBI" id="CHEBI:29969"/>
        <dbReference type="ChEBI" id="CHEBI:29979"/>
        <dbReference type="ChEBI" id="CHEBI:33190"/>
        <dbReference type="ChEBI" id="CHEBI:58354"/>
        <dbReference type="ChEBI" id="CHEBI:143915"/>
        <dbReference type="ChEBI" id="CHEBI:157692"/>
    </reaction>
    <physiologicalReaction direction="left-to-right" evidence="11">
        <dbReference type="Rhea" id="RHEA:65757"/>
    </physiologicalReaction>
</comment>
<dbReference type="GO" id="GO:0009228">
    <property type="term" value="P:thiamine biosynthetic process"/>
    <property type="evidence" value="ECO:0007669"/>
    <property type="project" value="UniProtKB-KW"/>
</dbReference>
<reference evidence="14" key="1">
    <citation type="submission" date="2021-03" db="EMBL/GenBank/DDBJ databases">
        <title>Whole genome sequence of Jiella sp. CQZ9-1.</title>
        <authorList>
            <person name="Tuo L."/>
        </authorList>
    </citation>
    <scope>NUCLEOTIDE SEQUENCE</scope>
    <source>
        <strain evidence="14">CQZ9-1</strain>
    </source>
</reference>
<keyword evidence="9" id="KW-0408">Iron</keyword>
<dbReference type="PANTHER" id="PTHR31528:SF1">
    <property type="entry name" value="4-AMINO-5-HYDROXYMETHYL-2-METHYLPYRIMIDINE PHOSPHATE SYNTHASE THI11-RELATED"/>
    <property type="match status" value="1"/>
</dbReference>
<evidence type="ECO:0000256" key="12">
    <source>
        <dbReference type="SAM" id="SignalP"/>
    </source>
</evidence>
<dbReference type="GO" id="GO:0046872">
    <property type="term" value="F:metal ion binding"/>
    <property type="evidence" value="ECO:0007669"/>
    <property type="project" value="UniProtKB-KW"/>
</dbReference>
<evidence type="ECO:0000256" key="1">
    <source>
        <dbReference type="ARBA" id="ARBA00003469"/>
    </source>
</evidence>
<comment type="subunit">
    <text evidence="4">Homodimer.</text>
</comment>
<keyword evidence="15" id="KW-1185">Reference proteome</keyword>
<evidence type="ECO:0000313" key="14">
    <source>
        <dbReference type="EMBL" id="MBO0664287.1"/>
    </source>
</evidence>
<protein>
    <recommendedName>
        <fullName evidence="10">Thiamine pyrimidine synthase</fullName>
    </recommendedName>
</protein>
<accession>A0A939FZD0</accession>
<keyword evidence="8" id="KW-0784">Thiamine biosynthesis</keyword>
<evidence type="ECO:0000256" key="8">
    <source>
        <dbReference type="ARBA" id="ARBA00022977"/>
    </source>
</evidence>
<dbReference type="Proteomes" id="UP000664122">
    <property type="component" value="Unassembled WGS sequence"/>
</dbReference>
<name>A0A939FZD0_9HYPH</name>
<keyword evidence="12" id="KW-0732">Signal</keyword>
<evidence type="ECO:0000256" key="3">
    <source>
        <dbReference type="ARBA" id="ARBA00009406"/>
    </source>
</evidence>
<dbReference type="PANTHER" id="PTHR31528">
    <property type="entry name" value="4-AMINO-5-HYDROXYMETHYL-2-METHYLPYRIMIDINE PHOSPHATE SYNTHASE THI11-RELATED"/>
    <property type="match status" value="1"/>
</dbReference>
<comment type="caution">
    <text evidence="14">The sequence shown here is derived from an EMBL/GenBank/DDBJ whole genome shotgun (WGS) entry which is preliminary data.</text>
</comment>
<dbReference type="AlphaFoldDB" id="A0A939FZD0"/>
<dbReference type="GO" id="GO:0016740">
    <property type="term" value="F:transferase activity"/>
    <property type="evidence" value="ECO:0007669"/>
    <property type="project" value="UniProtKB-KW"/>
</dbReference>
<keyword evidence="7" id="KW-0663">Pyridoxal phosphate</keyword>
<proteinExistence type="inferred from homology"/>
<dbReference type="Pfam" id="PF09084">
    <property type="entry name" value="NMT1"/>
    <property type="match status" value="1"/>
</dbReference>
<feature type="signal peptide" evidence="12">
    <location>
        <begin position="1"/>
        <end position="25"/>
    </location>
</feature>
<dbReference type="EMBL" id="JAFMPP010000019">
    <property type="protein sequence ID" value="MBO0664287.1"/>
    <property type="molecule type" value="Genomic_DNA"/>
</dbReference>
<evidence type="ECO:0000256" key="11">
    <source>
        <dbReference type="ARBA" id="ARBA00048179"/>
    </source>
</evidence>
<feature type="chain" id="PRO_5037451030" description="Thiamine pyrimidine synthase" evidence="12">
    <location>
        <begin position="26"/>
        <end position="336"/>
    </location>
</feature>
<evidence type="ECO:0000256" key="4">
    <source>
        <dbReference type="ARBA" id="ARBA00011738"/>
    </source>
</evidence>